<organism evidence="1 2">
    <name type="scientific">Blyttiomyces helicus</name>
    <dbReference type="NCBI Taxonomy" id="388810"/>
    <lineage>
        <taxon>Eukaryota</taxon>
        <taxon>Fungi</taxon>
        <taxon>Fungi incertae sedis</taxon>
        <taxon>Chytridiomycota</taxon>
        <taxon>Chytridiomycota incertae sedis</taxon>
        <taxon>Chytridiomycetes</taxon>
        <taxon>Chytridiomycetes incertae sedis</taxon>
        <taxon>Blyttiomyces</taxon>
    </lineage>
</organism>
<name>A0A4V1ISR4_9FUNG</name>
<dbReference type="EMBL" id="KZ993887">
    <property type="protein sequence ID" value="RKO94467.1"/>
    <property type="molecule type" value="Genomic_DNA"/>
</dbReference>
<proteinExistence type="predicted"/>
<evidence type="ECO:0000313" key="2">
    <source>
        <dbReference type="Proteomes" id="UP000269721"/>
    </source>
</evidence>
<keyword evidence="2" id="KW-1185">Reference proteome</keyword>
<dbReference type="Proteomes" id="UP000269721">
    <property type="component" value="Unassembled WGS sequence"/>
</dbReference>
<dbReference type="AlphaFoldDB" id="A0A4V1ISR4"/>
<protein>
    <submittedName>
        <fullName evidence="1">Uncharacterized protein</fullName>
    </submittedName>
</protein>
<accession>A0A4V1ISR4</accession>
<reference evidence="2" key="1">
    <citation type="journal article" date="2018" name="Nat. Microbiol.">
        <title>Leveraging single-cell genomics to expand the fungal tree of life.</title>
        <authorList>
            <person name="Ahrendt S.R."/>
            <person name="Quandt C.A."/>
            <person name="Ciobanu D."/>
            <person name="Clum A."/>
            <person name="Salamov A."/>
            <person name="Andreopoulos B."/>
            <person name="Cheng J.F."/>
            <person name="Woyke T."/>
            <person name="Pelin A."/>
            <person name="Henrissat B."/>
            <person name="Reynolds N.K."/>
            <person name="Benny G.L."/>
            <person name="Smith M.E."/>
            <person name="James T.Y."/>
            <person name="Grigoriev I.V."/>
        </authorList>
    </citation>
    <scope>NUCLEOTIDE SEQUENCE [LARGE SCALE GENOMIC DNA]</scope>
</reference>
<sequence length="270" mass="29192">MVKGASASLARKAAALSWQSARLLSGNLEVVGSNPTSGGGSKLVKAYFYLAGDPELPLSSPPFDEHRACVYLADDPELPLSSPPFDDGATTKRGLLTLLLMIAHLTLLLMMAQQIRGGISVFFEEIQPSMKKIASLRSEGPRSETRRRKALVFTHRVLDPHRAATNDRVGVEFNFSVIPGGLVGSAVLFAPDQRTKSSGKLASFAAPRGSFRLRASSELVVLVAAGRTPSLSCAGYFTRGKDMRLRFVDKRARFAVFVEQIDPDSLQNSL</sequence>
<evidence type="ECO:0000313" key="1">
    <source>
        <dbReference type="EMBL" id="RKO94467.1"/>
    </source>
</evidence>
<gene>
    <name evidence="1" type="ORF">BDK51DRAFT_32064</name>
</gene>